<keyword evidence="3" id="KW-0812">Transmembrane</keyword>
<evidence type="ECO:0000256" key="1">
    <source>
        <dbReference type="ARBA" id="ARBA00009477"/>
    </source>
</evidence>
<reference evidence="5" key="1">
    <citation type="submission" date="2021-01" db="EMBL/GenBank/DDBJ databases">
        <title>Modified the classification status of verrucomicrobia.</title>
        <authorList>
            <person name="Feng X."/>
        </authorList>
    </citation>
    <scope>NUCLEOTIDE SEQUENCE</scope>
    <source>
        <strain evidence="5">KCTC 22041</strain>
    </source>
</reference>
<comment type="similarity">
    <text evidence="1">Belongs to the membrane fusion protein (MFP) (TC 8.A.1) family.</text>
</comment>
<dbReference type="Proteomes" id="UP000603141">
    <property type="component" value="Unassembled WGS sequence"/>
</dbReference>
<accession>A0A934VQJ5</accession>
<feature type="transmembrane region" description="Helical" evidence="3">
    <location>
        <begin position="9"/>
        <end position="30"/>
    </location>
</feature>
<dbReference type="Gene3D" id="1.10.287.470">
    <property type="entry name" value="Helix hairpin bin"/>
    <property type="match status" value="1"/>
</dbReference>
<sequence>MPSAPKSHLLIRIAIPVAILAGGYAAWSWLGIPVKAPTPQPRPPLRLKTEHLELSRSDFPVSLESQGTVQAHHTTPLTAMVSGVITKINPTFEDGAFFEKGDILAELDPADLQADLTSAKSTLARSEAALAQEEASAKQARLNWEDIGYEEAPSPLVLRIPQLKEANANVTAAQAELERATRNLERAKIRAPFAGRVQSRLVGLGQSINGTTQLGEIFATDTAEVRLPLTPSQLQFINLPTRDDDPTLDVTLTDALTAPGTLGKHEWKAKIVRSEGTLDPTSRELFAIARIDDPFGLINGGPQLRIGQPVRASIQGKVLKDVFVLPRTALRGVNRVFLINRDDPQMPKIQRKEIKAIWSTDQILVIRDGLEVGSWLATSRLPYAPNGAPVEIIYPQTAAELPKQESEDS</sequence>
<feature type="domain" description="Multidrug resistance protein MdtA-like barrel-sandwich hybrid" evidence="4">
    <location>
        <begin position="77"/>
        <end position="214"/>
    </location>
</feature>
<evidence type="ECO:0000313" key="5">
    <source>
        <dbReference type="EMBL" id="MBK1882156.1"/>
    </source>
</evidence>
<dbReference type="GO" id="GO:0015562">
    <property type="term" value="F:efflux transmembrane transporter activity"/>
    <property type="evidence" value="ECO:0007669"/>
    <property type="project" value="TreeGrafter"/>
</dbReference>
<protein>
    <submittedName>
        <fullName evidence="5">Efflux RND transporter periplasmic adaptor subunit</fullName>
    </submittedName>
</protein>
<dbReference type="Gene3D" id="2.40.30.170">
    <property type="match status" value="1"/>
</dbReference>
<evidence type="ECO:0000256" key="2">
    <source>
        <dbReference type="SAM" id="Coils"/>
    </source>
</evidence>
<evidence type="ECO:0000313" key="6">
    <source>
        <dbReference type="Proteomes" id="UP000603141"/>
    </source>
</evidence>
<proteinExistence type="inferred from homology"/>
<dbReference type="InterPro" id="IPR006143">
    <property type="entry name" value="RND_pump_MFP"/>
</dbReference>
<dbReference type="PANTHER" id="PTHR30469:SF12">
    <property type="entry name" value="MULTIDRUG RESISTANCE PROTEIN MDTA"/>
    <property type="match status" value="1"/>
</dbReference>
<keyword evidence="3" id="KW-1133">Transmembrane helix</keyword>
<keyword evidence="6" id="KW-1185">Reference proteome</keyword>
<dbReference type="PANTHER" id="PTHR30469">
    <property type="entry name" value="MULTIDRUG RESISTANCE PROTEIN MDTA"/>
    <property type="match status" value="1"/>
</dbReference>
<dbReference type="AlphaFoldDB" id="A0A934VQJ5"/>
<gene>
    <name evidence="5" type="ORF">JIN85_07010</name>
</gene>
<keyword evidence="2" id="KW-0175">Coiled coil</keyword>
<evidence type="ECO:0000259" key="4">
    <source>
        <dbReference type="Pfam" id="PF25917"/>
    </source>
</evidence>
<comment type="caution">
    <text evidence="5">The sequence shown here is derived from an EMBL/GenBank/DDBJ whole genome shotgun (WGS) entry which is preliminary data.</text>
</comment>
<dbReference type="InterPro" id="IPR058625">
    <property type="entry name" value="MdtA-like_BSH"/>
</dbReference>
<dbReference type="EMBL" id="JAENIJ010000008">
    <property type="protein sequence ID" value="MBK1882156.1"/>
    <property type="molecule type" value="Genomic_DNA"/>
</dbReference>
<dbReference type="SUPFAM" id="SSF111369">
    <property type="entry name" value="HlyD-like secretion proteins"/>
    <property type="match status" value="1"/>
</dbReference>
<dbReference type="GO" id="GO:1990281">
    <property type="term" value="C:efflux pump complex"/>
    <property type="evidence" value="ECO:0007669"/>
    <property type="project" value="TreeGrafter"/>
</dbReference>
<dbReference type="Pfam" id="PF25917">
    <property type="entry name" value="BSH_RND"/>
    <property type="match status" value="1"/>
</dbReference>
<dbReference type="NCBIfam" id="TIGR01730">
    <property type="entry name" value="RND_mfp"/>
    <property type="match status" value="1"/>
</dbReference>
<organism evidence="5 6">
    <name type="scientific">Luteolibacter pohnpeiensis</name>
    <dbReference type="NCBI Taxonomy" id="454153"/>
    <lineage>
        <taxon>Bacteria</taxon>
        <taxon>Pseudomonadati</taxon>
        <taxon>Verrucomicrobiota</taxon>
        <taxon>Verrucomicrobiia</taxon>
        <taxon>Verrucomicrobiales</taxon>
        <taxon>Verrucomicrobiaceae</taxon>
        <taxon>Luteolibacter</taxon>
    </lineage>
</organism>
<feature type="coiled-coil region" evidence="2">
    <location>
        <begin position="123"/>
        <end position="190"/>
    </location>
</feature>
<evidence type="ECO:0000256" key="3">
    <source>
        <dbReference type="SAM" id="Phobius"/>
    </source>
</evidence>
<dbReference type="RefSeq" id="WP_200269021.1">
    <property type="nucleotide sequence ID" value="NZ_JAENIJ010000008.1"/>
</dbReference>
<dbReference type="Gene3D" id="2.40.50.100">
    <property type="match status" value="1"/>
</dbReference>
<name>A0A934VQJ5_9BACT</name>
<keyword evidence="3" id="KW-0472">Membrane</keyword>